<dbReference type="InterPro" id="IPR018392">
    <property type="entry name" value="LysM"/>
</dbReference>
<gene>
    <name evidence="3" type="ORF">HPE56_14420</name>
</gene>
<dbReference type="PROSITE" id="PS51782">
    <property type="entry name" value="LYSM"/>
    <property type="match status" value="3"/>
</dbReference>
<dbReference type="CDD" id="cd06268">
    <property type="entry name" value="PBP1_ABC_transporter_LIVBP-like"/>
    <property type="match status" value="1"/>
</dbReference>
<keyword evidence="4" id="KW-1185">Reference proteome</keyword>
<feature type="chain" id="PRO_5045602350" evidence="1">
    <location>
        <begin position="28"/>
        <end position="734"/>
    </location>
</feature>
<accession>A0ABR7V2D9</accession>
<dbReference type="Gene3D" id="3.40.50.2300">
    <property type="match status" value="2"/>
</dbReference>
<dbReference type="Pfam" id="PF01476">
    <property type="entry name" value="LysM"/>
    <property type="match status" value="5"/>
</dbReference>
<sequence length="734" mass="82909">MGIVMSQFFKNSIVLLLFIFIGSNAMAQKFTTHAVKKGETLESISKQYKVAPSTILSYNKEIQQGGTIKPNTILVIPVGAKAAQDAIATGEKESVSLFKKEEPVQAEPIGFTTHKVRKRETLYGISQRYHITEDDIKRYNSELYSSQLKKGMKIKIPKYRRVKPEDNAINEDDYEVYTVAPKETRWSIAHKYGITIDSLLVLNPGLSKMTDHLSEGQELKMPKLLGSTIKGQETQLYLSYTVPPKMNFYRLEKQFNVKSDEIVRLNPEIAERGGLKEGMVIRIPEQKSDPGEVNTDNFIFYEVKPKQTEFSLTRKLGITYIELLKLNPDLKDGLKAGMVLKLPKDQAGDFEVRNSLVLDKIDLLDSINPMNRPKLVFMLPFRLDRLNLKNKEEVREIIENRNSLKYSLGLYSGALMAIDSVAKLGISVDVETYDNQLDLSKTKEILSKDNLADASAIIGPLDLASLKEVAVRAAQNKVPVIAPIPAESDLSLGNVFFSYTSDSVLRDKILAYVEDKLTNENIIVIADEKSQLAKAMIQKRFPGAKILEVKEEKKNIGINRDKLASMMSEEVENWVFVETDNFKLIASVVSILNSFEATLLNPEVSKEKVKVRMFTTNKNKAFDNDIISSTHLSNLNFTYPSVYREVANSAFVEAYNKRFGDAPDRYAVRGFDLTYDLLLKLAYKNNLMDVSKIIGETEYTGNKFSYEKDSSSGYFNQASYIMTIDNLRVVQITD</sequence>
<feature type="domain" description="LysM" evidence="2">
    <location>
        <begin position="175"/>
        <end position="221"/>
    </location>
</feature>
<dbReference type="CDD" id="cd00118">
    <property type="entry name" value="LysM"/>
    <property type="match status" value="3"/>
</dbReference>
<keyword evidence="1" id="KW-0732">Signal</keyword>
<evidence type="ECO:0000313" key="4">
    <source>
        <dbReference type="Proteomes" id="UP001166021"/>
    </source>
</evidence>
<dbReference type="SUPFAM" id="SSF53822">
    <property type="entry name" value="Periplasmic binding protein-like I"/>
    <property type="match status" value="1"/>
</dbReference>
<organism evidence="3 4">
    <name type="scientific">Maribacter aquimaris</name>
    <dbReference type="NCBI Taxonomy" id="2737171"/>
    <lineage>
        <taxon>Bacteria</taxon>
        <taxon>Pseudomonadati</taxon>
        <taxon>Bacteroidota</taxon>
        <taxon>Flavobacteriia</taxon>
        <taxon>Flavobacteriales</taxon>
        <taxon>Flavobacteriaceae</taxon>
        <taxon>Maribacter</taxon>
    </lineage>
</organism>
<evidence type="ECO:0000313" key="3">
    <source>
        <dbReference type="EMBL" id="MBD0778992.1"/>
    </source>
</evidence>
<dbReference type="InterPro" id="IPR036779">
    <property type="entry name" value="LysM_dom_sf"/>
</dbReference>
<evidence type="ECO:0000259" key="2">
    <source>
        <dbReference type="PROSITE" id="PS51782"/>
    </source>
</evidence>
<dbReference type="PANTHER" id="PTHR33734">
    <property type="entry name" value="LYSM DOMAIN-CONTAINING GPI-ANCHORED PROTEIN 2"/>
    <property type="match status" value="1"/>
</dbReference>
<reference evidence="3" key="1">
    <citation type="submission" date="2020-05" db="EMBL/GenBank/DDBJ databases">
        <title>The draft genome sequence of Maribacter sp. ANRC-HE7.</title>
        <authorList>
            <person name="Mu L."/>
        </authorList>
    </citation>
    <scope>NUCLEOTIDE SEQUENCE</scope>
    <source>
        <strain evidence="3">ANRC-HE7</strain>
    </source>
</reference>
<protein>
    <submittedName>
        <fullName evidence="3">LysM peptidoglycan-binding domain-containing protein</fullName>
    </submittedName>
</protein>
<dbReference type="PANTHER" id="PTHR33734:SF22">
    <property type="entry name" value="MEMBRANE-BOUND LYTIC MUREIN TRANSGLYCOSYLASE D"/>
    <property type="match status" value="1"/>
</dbReference>
<dbReference type="Gene3D" id="3.10.350.10">
    <property type="entry name" value="LysM domain"/>
    <property type="match status" value="4"/>
</dbReference>
<dbReference type="SMART" id="SM00257">
    <property type="entry name" value="LysM"/>
    <property type="match status" value="5"/>
</dbReference>
<comment type="caution">
    <text evidence="3">The sequence shown here is derived from an EMBL/GenBank/DDBJ whole genome shotgun (WGS) entry which is preliminary data.</text>
</comment>
<dbReference type="InterPro" id="IPR028082">
    <property type="entry name" value="Peripla_BP_I"/>
</dbReference>
<dbReference type="EMBL" id="JABTCF010000009">
    <property type="protein sequence ID" value="MBD0778992.1"/>
    <property type="molecule type" value="Genomic_DNA"/>
</dbReference>
<name>A0ABR7V2D9_9FLAO</name>
<dbReference type="SUPFAM" id="SSF54106">
    <property type="entry name" value="LysM domain"/>
    <property type="match status" value="4"/>
</dbReference>
<evidence type="ECO:0000256" key="1">
    <source>
        <dbReference type="SAM" id="SignalP"/>
    </source>
</evidence>
<feature type="domain" description="LysM" evidence="2">
    <location>
        <begin position="31"/>
        <end position="76"/>
    </location>
</feature>
<feature type="domain" description="LysM" evidence="2">
    <location>
        <begin position="112"/>
        <end position="156"/>
    </location>
</feature>
<dbReference type="Proteomes" id="UP001166021">
    <property type="component" value="Unassembled WGS sequence"/>
</dbReference>
<proteinExistence type="predicted"/>
<feature type="signal peptide" evidence="1">
    <location>
        <begin position="1"/>
        <end position="27"/>
    </location>
</feature>